<organism evidence="2 3">
    <name type="scientific">Collimonas fungivorans (strain Ter331)</name>
    <dbReference type="NCBI Taxonomy" id="1005048"/>
    <lineage>
        <taxon>Bacteria</taxon>
        <taxon>Pseudomonadati</taxon>
        <taxon>Pseudomonadota</taxon>
        <taxon>Betaproteobacteria</taxon>
        <taxon>Burkholderiales</taxon>
        <taxon>Oxalobacteraceae</taxon>
        <taxon>Collimonas</taxon>
    </lineage>
</organism>
<keyword evidence="1 2" id="KW-0812">Transmembrane</keyword>
<proteinExistence type="predicted"/>
<dbReference type="NCBIfam" id="TIGR04370">
    <property type="entry name" value="glyco_rpt_poly"/>
    <property type="match status" value="1"/>
</dbReference>
<feature type="transmembrane region" description="Helical" evidence="1">
    <location>
        <begin position="305"/>
        <end position="323"/>
    </location>
</feature>
<accession>G0AH98</accession>
<reference evidence="2 3" key="1">
    <citation type="journal article" date="2004" name="Environ. Microbiol.">
        <title>Phylogeny-function analysis of (meta)genomic libraries: screening for expression of ribosomal RNA genes by large-insert library fluorescent in situ hybridization (LIL-FISH).</title>
        <authorList>
            <person name="Leveau J.H."/>
            <person name="Gerards S."/>
            <person name="de Boer W."/>
            <person name="van Veen J.A."/>
        </authorList>
    </citation>
    <scope>NUCLEOTIDE SEQUENCE [LARGE SCALE GENOMIC DNA]</scope>
    <source>
        <strain evidence="2 3">Ter331</strain>
    </source>
</reference>
<reference evidence="2 3" key="4">
    <citation type="journal article" date="2010" name="Environ. Microbiol.">
        <title>The bacterial genus Collimonas: mycophagy, weathering and other adaptive solutions to life in oligotrophic soil environments.</title>
        <authorList>
            <person name="Leveau J.H."/>
            <person name="Uroz S."/>
            <person name="de Boer W."/>
        </authorList>
    </citation>
    <scope>NUCLEOTIDE SEQUENCE [LARGE SCALE GENOMIC DNA]</scope>
    <source>
        <strain evidence="2 3">Ter331</strain>
    </source>
</reference>
<gene>
    <name evidence="2" type="ordered locus">CFU_2677</name>
</gene>
<keyword evidence="1" id="KW-0472">Membrane</keyword>
<reference evidence="2 3" key="3">
    <citation type="journal article" date="2008" name="FEMS Microbiol. Ecol.">
        <title>Identification and characterization of genes underlying chitinolysis in Collimonas fungivorans Ter331.</title>
        <authorList>
            <person name="Fritsche K."/>
            <person name="de Boer W."/>
            <person name="Gerards S."/>
            <person name="van den Berg M."/>
            <person name="van Veen J.A."/>
            <person name="Leveau J.H."/>
        </authorList>
    </citation>
    <scope>NUCLEOTIDE SEQUENCE [LARGE SCALE GENOMIC DNA]</scope>
    <source>
        <strain evidence="2 3">Ter331</strain>
    </source>
</reference>
<feature type="transmembrane region" description="Helical" evidence="1">
    <location>
        <begin position="335"/>
        <end position="353"/>
    </location>
</feature>
<name>G0AH98_COLFT</name>
<protein>
    <submittedName>
        <fullName evidence="2">Putative O-antigen polymerase transmembrane protein</fullName>
    </submittedName>
</protein>
<dbReference type="EMBL" id="CP002745">
    <property type="protein sequence ID" value="AEK62504.1"/>
    <property type="molecule type" value="Genomic_DNA"/>
</dbReference>
<reference evidence="2 3" key="2">
    <citation type="journal article" date="2006" name="J. Microbiol. Methods">
        <title>Genomic flank-sequencing of plasposon insertion sites for rapid identification of functional genes.</title>
        <authorList>
            <person name="Leveau J.H."/>
            <person name="Gerards S."/>
            <person name="Fritsche K."/>
            <person name="Zondag G."/>
            <person name="van Veen J.A."/>
        </authorList>
    </citation>
    <scope>NUCLEOTIDE SEQUENCE [LARGE SCALE GENOMIC DNA]</scope>
    <source>
        <strain evidence="2 3">Ter331</strain>
    </source>
</reference>
<dbReference type="AlphaFoldDB" id="G0AH98"/>
<feature type="transmembrane region" description="Helical" evidence="1">
    <location>
        <begin position="43"/>
        <end position="64"/>
    </location>
</feature>
<dbReference type="HOGENOM" id="CLU_707633_0_0_4"/>
<dbReference type="KEGG" id="cfu:CFU_2677"/>
<evidence type="ECO:0000313" key="2">
    <source>
        <dbReference type="EMBL" id="AEK62504.1"/>
    </source>
</evidence>
<dbReference type="eggNOG" id="ENOG5032XZ6">
    <property type="taxonomic scope" value="Bacteria"/>
</dbReference>
<keyword evidence="1" id="KW-1133">Transmembrane helix</keyword>
<dbReference type="STRING" id="1005048.CFU_2677"/>
<dbReference type="RefSeq" id="WP_014006657.1">
    <property type="nucleotide sequence ID" value="NC_015856.1"/>
</dbReference>
<feature type="transmembrane region" description="Helical" evidence="1">
    <location>
        <begin position="359"/>
        <end position="377"/>
    </location>
</feature>
<feature type="transmembrane region" description="Helical" evidence="1">
    <location>
        <begin position="131"/>
        <end position="147"/>
    </location>
</feature>
<sequence length="389" mass="43234">MKQQKIYSQLISPAFIFLSIWAIQIIGHAFLSDDFDAFQDETWWLLAAAISAFCVGCIGASVSVRQQIAPYFSESARKIKATKLCFLVLAGFFIIYSVLPTVDMVLAAGSIAGARAAVVAGITNYDNSAVISYYVSTLVVIFSIYLVSRSYLFTKTFIALALFIGLFAAVLSSGRTLLLLLFSAVPVSLYLQGRIRLKTIAVTVLLFMAAFLLLAVIQGKGGDDIEMWDQVTWNLEVYFLNGLAAFNSFVVNNFPSFDGSLLLPNMFRRLFDIGGEPAALVLPFVETPLVGNVYTAMYPYYHDGGLLGLVCGFFGIGFFSQYLYRKRRKSSNHIFYYSVSVYALIMTVFQEQYLQAYPIWVMIFVVPALPRLGIFFFKPAIKAQIHSPG</sequence>
<dbReference type="Proteomes" id="UP000008392">
    <property type="component" value="Chromosome"/>
</dbReference>
<feature type="transmembrane region" description="Helical" evidence="1">
    <location>
        <begin position="12"/>
        <end position="31"/>
    </location>
</feature>
<feature type="transmembrane region" description="Helical" evidence="1">
    <location>
        <begin position="84"/>
        <end position="111"/>
    </location>
</feature>
<reference evidence="2 3" key="5">
    <citation type="journal article" date="2011" name="ISME J.">
        <title>Dual transcriptional profiling of a bacterial/fungal confrontation: Collimonas fungivorans versus Aspergillus niger.</title>
        <authorList>
            <person name="Mela F."/>
            <person name="Fritsche K."/>
            <person name="de Boer W."/>
            <person name="van Veen J.A."/>
            <person name="de Graaff L.H."/>
            <person name="van den Berg M."/>
            <person name="Leveau J.H."/>
        </authorList>
    </citation>
    <scope>NUCLEOTIDE SEQUENCE [LARGE SCALE GENOMIC DNA]</scope>
    <source>
        <strain evidence="2 3">Ter331</strain>
    </source>
</reference>
<reference evidence="3" key="6">
    <citation type="submission" date="2011-05" db="EMBL/GenBank/DDBJ databases">
        <title>Complete sequence of Collimonas fungivorans Ter331.</title>
        <authorList>
            <person name="Leveau J.H."/>
        </authorList>
    </citation>
    <scope>NUCLEOTIDE SEQUENCE [LARGE SCALE GENOMIC DNA]</scope>
    <source>
        <strain evidence="3">Ter331</strain>
    </source>
</reference>
<feature type="transmembrane region" description="Helical" evidence="1">
    <location>
        <begin position="200"/>
        <end position="217"/>
    </location>
</feature>
<keyword evidence="3" id="KW-1185">Reference proteome</keyword>
<feature type="transmembrane region" description="Helical" evidence="1">
    <location>
        <begin position="237"/>
        <end position="254"/>
    </location>
</feature>
<feature type="transmembrane region" description="Helical" evidence="1">
    <location>
        <begin position="152"/>
        <end position="171"/>
    </location>
</feature>
<evidence type="ECO:0000313" key="3">
    <source>
        <dbReference type="Proteomes" id="UP000008392"/>
    </source>
</evidence>
<evidence type="ECO:0000256" key="1">
    <source>
        <dbReference type="SAM" id="Phobius"/>
    </source>
</evidence>